<reference evidence="2" key="1">
    <citation type="submission" date="2016-10" db="EMBL/GenBank/DDBJ databases">
        <authorList>
            <person name="Varghese N."/>
            <person name="Submissions S."/>
        </authorList>
    </citation>
    <scope>NUCLEOTIDE SEQUENCE [LARGE SCALE GENOMIC DNA]</scope>
    <source>
        <strain evidence="2">DSM 26424</strain>
    </source>
</reference>
<sequence length="257" mass="28017">MLNLLPPLLAHGIDPHPVESLPARTDIPVLLVCEHAGQSVPEVLDGLGLDRETLDLHVGWDIGAAAVTRAMARELGCEAVLQRYSRLVIDCNRPTGAPDAFPAVSDGVQVPGNAALNAADRRRRIDEIFTPYNEAVTTARSGPRKLLLSIHSFTPEMRTRPGARPWHIGFLCRKDTATSQALLNAVADIRPGMNLALNQPYQIDDESDWFVPTHGEASGLPHSLVEIRHDLIRTPEGQADMASLLCKAVRNLLESKC</sequence>
<accession>A0A1G8UKR5</accession>
<proteinExistence type="predicted"/>
<keyword evidence="1" id="KW-0378">Hydrolase</keyword>
<name>A0A1G8UKR5_9RHOB</name>
<dbReference type="SUPFAM" id="SSF53187">
    <property type="entry name" value="Zn-dependent exopeptidases"/>
    <property type="match status" value="1"/>
</dbReference>
<dbReference type="InterPro" id="IPR007709">
    <property type="entry name" value="N-FG_amidohydro"/>
</dbReference>
<dbReference type="AlphaFoldDB" id="A0A1G8UKR5"/>
<dbReference type="Pfam" id="PF05013">
    <property type="entry name" value="FGase"/>
    <property type="match status" value="1"/>
</dbReference>
<dbReference type="RefSeq" id="WP_242656851.1">
    <property type="nucleotide sequence ID" value="NZ_FNEJ01000042.1"/>
</dbReference>
<dbReference type="Gene3D" id="3.40.630.40">
    <property type="entry name" value="Zn-dependent exopeptidases"/>
    <property type="match status" value="1"/>
</dbReference>
<dbReference type="EMBL" id="FNEJ01000042">
    <property type="protein sequence ID" value="SDJ53570.1"/>
    <property type="molecule type" value="Genomic_DNA"/>
</dbReference>
<evidence type="ECO:0000313" key="1">
    <source>
        <dbReference type="EMBL" id="SDJ53570.1"/>
    </source>
</evidence>
<dbReference type="Proteomes" id="UP000199093">
    <property type="component" value="Unassembled WGS sequence"/>
</dbReference>
<evidence type="ECO:0000313" key="2">
    <source>
        <dbReference type="Proteomes" id="UP000199093"/>
    </source>
</evidence>
<protein>
    <submittedName>
        <fullName evidence="1">Predicted N-formylglutamate amidohydrolase</fullName>
    </submittedName>
</protein>
<dbReference type="PIRSF" id="PIRSF029730">
    <property type="entry name" value="UCP029730"/>
    <property type="match status" value="1"/>
</dbReference>
<dbReference type="STRING" id="555512.SAMN04487993_104217"/>
<keyword evidence="2" id="KW-1185">Reference proteome</keyword>
<dbReference type="InterPro" id="IPR011227">
    <property type="entry name" value="UCP029730"/>
</dbReference>
<dbReference type="GO" id="GO:0016787">
    <property type="term" value="F:hydrolase activity"/>
    <property type="evidence" value="ECO:0007669"/>
    <property type="project" value="UniProtKB-KW"/>
</dbReference>
<organism evidence="1 2">
    <name type="scientific">Salipiger marinus</name>
    <dbReference type="NCBI Taxonomy" id="555512"/>
    <lineage>
        <taxon>Bacteria</taxon>
        <taxon>Pseudomonadati</taxon>
        <taxon>Pseudomonadota</taxon>
        <taxon>Alphaproteobacteria</taxon>
        <taxon>Rhodobacterales</taxon>
        <taxon>Roseobacteraceae</taxon>
        <taxon>Salipiger</taxon>
    </lineage>
</organism>
<gene>
    <name evidence="1" type="ORF">SAMN04487993_104217</name>
</gene>